<dbReference type="InterPro" id="IPR007360">
    <property type="entry name" value="SirB"/>
</dbReference>
<organism evidence="2 3">
    <name type="scientific">Photobacterium proteolyticum</name>
    <dbReference type="NCBI Taxonomy" id="1903952"/>
    <lineage>
        <taxon>Bacteria</taxon>
        <taxon>Pseudomonadati</taxon>
        <taxon>Pseudomonadota</taxon>
        <taxon>Gammaproteobacteria</taxon>
        <taxon>Vibrionales</taxon>
        <taxon>Vibrionaceae</taxon>
        <taxon>Photobacterium</taxon>
    </lineage>
</organism>
<protein>
    <recommendedName>
        <fullName evidence="4">Invasion protein</fullName>
    </recommendedName>
</protein>
<dbReference type="PANTHER" id="PTHR39594:SF1">
    <property type="entry name" value="PROTEIN YCHQ"/>
    <property type="match status" value="1"/>
</dbReference>
<dbReference type="Pfam" id="PF04247">
    <property type="entry name" value="SirB"/>
    <property type="match status" value="1"/>
</dbReference>
<dbReference type="STRING" id="1903952.BIT28_00705"/>
<keyword evidence="1" id="KW-1133">Transmembrane helix</keyword>
<comment type="caution">
    <text evidence="2">The sequence shown here is derived from an EMBL/GenBank/DDBJ whole genome shotgun (WGS) entry which is preliminary data.</text>
</comment>
<dbReference type="GO" id="GO:0005886">
    <property type="term" value="C:plasma membrane"/>
    <property type="evidence" value="ECO:0007669"/>
    <property type="project" value="TreeGrafter"/>
</dbReference>
<feature type="transmembrane region" description="Helical" evidence="1">
    <location>
        <begin position="6"/>
        <end position="26"/>
    </location>
</feature>
<dbReference type="OrthoDB" id="5588650at2"/>
<proteinExistence type="predicted"/>
<reference evidence="2 3" key="1">
    <citation type="submission" date="2016-09" db="EMBL/GenBank/DDBJ databases">
        <title>Photobacterium proteolyticum sp. nov. a protease producing bacterium isolated from ocean sediments of Laizhou Bay.</title>
        <authorList>
            <person name="Li Y."/>
        </authorList>
    </citation>
    <scope>NUCLEOTIDE SEQUENCE [LARGE SCALE GENOMIC DNA]</scope>
    <source>
        <strain evidence="2 3">13-12</strain>
    </source>
</reference>
<dbReference type="PIRSF" id="PIRSF005610">
    <property type="entry name" value="SirB"/>
    <property type="match status" value="1"/>
</dbReference>
<evidence type="ECO:0008006" key="4">
    <source>
        <dbReference type="Google" id="ProtNLM"/>
    </source>
</evidence>
<evidence type="ECO:0000256" key="1">
    <source>
        <dbReference type="SAM" id="Phobius"/>
    </source>
</evidence>
<name>A0A1Q9GX33_9GAMM</name>
<gene>
    <name evidence="2" type="ORF">BIT28_00705</name>
</gene>
<evidence type="ECO:0000313" key="3">
    <source>
        <dbReference type="Proteomes" id="UP000186905"/>
    </source>
</evidence>
<evidence type="ECO:0000313" key="2">
    <source>
        <dbReference type="EMBL" id="OLQ79808.1"/>
    </source>
</evidence>
<dbReference type="PANTHER" id="PTHR39594">
    <property type="entry name" value="PROTEIN YCHQ"/>
    <property type="match status" value="1"/>
</dbReference>
<keyword evidence="1" id="KW-0472">Membrane</keyword>
<dbReference type="RefSeq" id="WP_075762657.1">
    <property type="nucleotide sequence ID" value="NZ_MJIL01000049.1"/>
</dbReference>
<keyword evidence="1" id="KW-0812">Transmembrane</keyword>
<accession>A0A1Q9GX33</accession>
<sequence>MYLTIKSFHLFTVILSISLFVLRFGLRCRHSPLADNRVLKVIPHINDSFLLTSGFALINLTGFVPFTPAAPWLSVKLMCVVAYILCGAFALKAKTNWQRWALFTGAMGWLMFIVHLAISKYFALDSLPGYSLFL</sequence>
<feature type="transmembrane region" description="Helical" evidence="1">
    <location>
        <begin position="72"/>
        <end position="91"/>
    </location>
</feature>
<dbReference type="AlphaFoldDB" id="A0A1Q9GX33"/>
<keyword evidence="3" id="KW-1185">Reference proteome</keyword>
<feature type="transmembrane region" description="Helical" evidence="1">
    <location>
        <begin position="100"/>
        <end position="124"/>
    </location>
</feature>
<dbReference type="EMBL" id="MJIL01000049">
    <property type="protein sequence ID" value="OLQ79808.1"/>
    <property type="molecule type" value="Genomic_DNA"/>
</dbReference>
<dbReference type="Proteomes" id="UP000186905">
    <property type="component" value="Unassembled WGS sequence"/>
</dbReference>